<name>A0A834Z109_TETSI</name>
<evidence type="ECO:0000313" key="8">
    <source>
        <dbReference type="Proteomes" id="UP000655225"/>
    </source>
</evidence>
<sequence length="949" mass="103740">MDFSPSSRRSRKSSKRSELYSTVVIHGDDDDDEPQRRPQNVDDDEDDIYATMLCKDEQDDSSLPPLLKRLPKDFGVAIDDDDDDDDNGDFSGTVIFKPNRNRSSSSSSSMASIRRSRNSPFADRNQGSPRKIIDDDDDNFSTFVVKSTIRSSDREAVAGTVVRRAGGGGGSGGGGGGFYSSSTMSMAVESMQAVGELGFGKQRKGSGSSQGEDSRQHPRKMSVSSIPDTVTREDPSTKYELLNELGKGSYGAVYKARDIKTSELVAIKVISLCEGEEGYEEIRGEIEMLQQCSHPNVVRYLGSYQGEEYLWVGAKALLILHSFLLLKTIVMEYCGGGSVADLMNNTEESLEEHQIAYICREALKSEVKVSFRKGSGVFGAFAYLAPDSMASQRSELVLEKGSRSKRDGVKESYRPRRVLVDLKSTRRQHSVSGVKSPLLEDSTEENSDSCDEADQEYESALKGELVPSWEPYGDGQAVNVDGDFGVAAQLTRTMSKRNTGLHSIAEDYRDYAVEIPEFCEFIGTPHWMAPEVIQESRYDGKVDVWALGVSAIEMAEVLFMISIEPAPMLEDKEKWSLVFHDFVAKSLTKEPRLRPTATEMLKHKFIEKCKWGASAMFPKIEKARQIRASMAVQAQDHVPGTNISRDPLEGPKLNEDYGGTVPSRPQNIGLQVSDEVDAVSSSGRHQFSDAVGLPGEGDFGTVVVHGGVEMDNAASQTRVSNVEESSNALRHVESASFCGPGSANLWVENTTSSVANNLQVGEPQPDAQTMQASLPSEVGSPEQNLKTDSISQLQVGGGSGVSSSPLKSTTVSRKAFALQDKLWSIYAAGNTVPIPFLKASDISPIALVSDNVFGGRQRDNSGTIAMEAVQELFSGDGQSKKGRRGQNEMPLPPSVYQRLTSSSTLLNLAQALAYHKMCYEEMPLQELQAAQEQQTIQNLCDTLRTILRL</sequence>
<dbReference type="Gene3D" id="1.10.510.10">
    <property type="entry name" value="Transferase(Phosphotransferase) domain 1"/>
    <property type="match status" value="2"/>
</dbReference>
<dbReference type="PROSITE" id="PS00107">
    <property type="entry name" value="PROTEIN_KINASE_ATP"/>
    <property type="match status" value="1"/>
</dbReference>
<protein>
    <recommendedName>
        <fullName evidence="1">non-specific serine/threonine protein kinase</fullName>
        <ecNumber evidence="1">2.7.11.1</ecNumber>
    </recommendedName>
</protein>
<evidence type="ECO:0000256" key="5">
    <source>
        <dbReference type="SAM" id="MobiDB-lite"/>
    </source>
</evidence>
<dbReference type="PANTHER" id="PTHR48012">
    <property type="entry name" value="STERILE20-LIKE KINASE, ISOFORM B-RELATED"/>
    <property type="match status" value="1"/>
</dbReference>
<reference evidence="7 8" key="1">
    <citation type="submission" date="2020-04" db="EMBL/GenBank/DDBJ databases">
        <title>Plant Genome Project.</title>
        <authorList>
            <person name="Zhang R.-G."/>
        </authorList>
    </citation>
    <scope>NUCLEOTIDE SEQUENCE [LARGE SCALE GENOMIC DNA]</scope>
    <source>
        <strain evidence="7">YNK0</strain>
        <tissue evidence="7">Leaf</tissue>
    </source>
</reference>
<dbReference type="GO" id="GO:0004674">
    <property type="term" value="F:protein serine/threonine kinase activity"/>
    <property type="evidence" value="ECO:0007669"/>
    <property type="project" value="UniProtKB-EC"/>
</dbReference>
<feature type="domain" description="Protein kinase" evidence="6">
    <location>
        <begin position="239"/>
        <end position="606"/>
    </location>
</feature>
<dbReference type="PANTHER" id="PTHR48012:SF2">
    <property type="entry name" value="STERILE20-LIKE KINASE, ISOFORM B"/>
    <property type="match status" value="1"/>
</dbReference>
<evidence type="ECO:0000256" key="1">
    <source>
        <dbReference type="ARBA" id="ARBA00012513"/>
    </source>
</evidence>
<evidence type="ECO:0000259" key="6">
    <source>
        <dbReference type="PROSITE" id="PS50011"/>
    </source>
</evidence>
<dbReference type="InterPro" id="IPR000719">
    <property type="entry name" value="Prot_kinase_dom"/>
</dbReference>
<feature type="region of interest" description="Disordered" evidence="5">
    <location>
        <begin position="1"/>
        <end position="48"/>
    </location>
</feature>
<feature type="compositionally biased region" description="Acidic residues" evidence="5">
    <location>
        <begin position="441"/>
        <end position="454"/>
    </location>
</feature>
<dbReference type="GO" id="GO:0005524">
    <property type="term" value="F:ATP binding"/>
    <property type="evidence" value="ECO:0007669"/>
    <property type="project" value="UniProtKB-UniRule"/>
</dbReference>
<feature type="region of interest" description="Disordered" evidence="5">
    <location>
        <begin position="430"/>
        <end position="454"/>
    </location>
</feature>
<dbReference type="InterPro" id="IPR011009">
    <property type="entry name" value="Kinase-like_dom_sf"/>
</dbReference>
<evidence type="ECO:0000313" key="7">
    <source>
        <dbReference type="EMBL" id="KAF8399624.1"/>
    </source>
</evidence>
<dbReference type="InterPro" id="IPR017441">
    <property type="entry name" value="Protein_kinase_ATP_BS"/>
</dbReference>
<keyword evidence="2 4" id="KW-0547">Nucleotide-binding</keyword>
<dbReference type="Proteomes" id="UP000655225">
    <property type="component" value="Unassembled WGS sequence"/>
</dbReference>
<accession>A0A834Z109</accession>
<feature type="region of interest" description="Disordered" evidence="5">
    <location>
        <begin position="199"/>
        <end position="235"/>
    </location>
</feature>
<keyword evidence="3 4" id="KW-0067">ATP-binding</keyword>
<feature type="region of interest" description="Disordered" evidence="5">
    <location>
        <begin position="75"/>
        <end position="137"/>
    </location>
</feature>
<proteinExistence type="predicted"/>
<dbReference type="InterPro" id="IPR050629">
    <property type="entry name" value="STE20/SPS1-PAK"/>
</dbReference>
<gene>
    <name evidence="7" type="ORF">HHK36_015493</name>
</gene>
<dbReference type="SUPFAM" id="SSF56112">
    <property type="entry name" value="Protein kinase-like (PK-like)"/>
    <property type="match status" value="2"/>
</dbReference>
<comment type="caution">
    <text evidence="7">The sequence shown here is derived from an EMBL/GenBank/DDBJ whole genome shotgun (WGS) entry which is preliminary data.</text>
</comment>
<feature type="region of interest" description="Disordered" evidence="5">
    <location>
        <begin position="758"/>
        <end position="786"/>
    </location>
</feature>
<evidence type="ECO:0000256" key="2">
    <source>
        <dbReference type="ARBA" id="ARBA00022741"/>
    </source>
</evidence>
<evidence type="ECO:0000256" key="4">
    <source>
        <dbReference type="PROSITE-ProRule" id="PRU10141"/>
    </source>
</evidence>
<feature type="compositionally biased region" description="Acidic residues" evidence="5">
    <location>
        <begin position="78"/>
        <end position="88"/>
    </location>
</feature>
<keyword evidence="8" id="KW-1185">Reference proteome</keyword>
<evidence type="ECO:0000256" key="3">
    <source>
        <dbReference type="ARBA" id="ARBA00022840"/>
    </source>
</evidence>
<dbReference type="EMBL" id="JABCRI010000010">
    <property type="protein sequence ID" value="KAF8399624.1"/>
    <property type="molecule type" value="Genomic_DNA"/>
</dbReference>
<dbReference type="PROSITE" id="PS50011">
    <property type="entry name" value="PROTEIN_KINASE_DOM"/>
    <property type="match status" value="1"/>
</dbReference>
<feature type="binding site" evidence="4">
    <location>
        <position position="268"/>
    </location>
    <ligand>
        <name>ATP</name>
        <dbReference type="ChEBI" id="CHEBI:30616"/>
    </ligand>
</feature>
<dbReference type="EC" id="2.7.11.1" evidence="1"/>
<dbReference type="AlphaFoldDB" id="A0A834Z109"/>
<dbReference type="Pfam" id="PF00069">
    <property type="entry name" value="Pkinase"/>
    <property type="match status" value="2"/>
</dbReference>
<organism evidence="7 8">
    <name type="scientific">Tetracentron sinense</name>
    <name type="common">Spur-leaf</name>
    <dbReference type="NCBI Taxonomy" id="13715"/>
    <lineage>
        <taxon>Eukaryota</taxon>
        <taxon>Viridiplantae</taxon>
        <taxon>Streptophyta</taxon>
        <taxon>Embryophyta</taxon>
        <taxon>Tracheophyta</taxon>
        <taxon>Spermatophyta</taxon>
        <taxon>Magnoliopsida</taxon>
        <taxon>Trochodendrales</taxon>
        <taxon>Trochodendraceae</taxon>
        <taxon>Tetracentron</taxon>
    </lineage>
</organism>
<dbReference type="GO" id="GO:0005737">
    <property type="term" value="C:cytoplasm"/>
    <property type="evidence" value="ECO:0007669"/>
    <property type="project" value="TreeGrafter"/>
</dbReference>
<dbReference type="OrthoDB" id="248923at2759"/>
<feature type="compositionally biased region" description="Low complexity" evidence="5">
    <location>
        <begin position="101"/>
        <end position="113"/>
    </location>
</feature>
<dbReference type="OMA" id="YEEICGE"/>